<dbReference type="GO" id="GO:0032259">
    <property type="term" value="P:methylation"/>
    <property type="evidence" value="ECO:0007669"/>
    <property type="project" value="UniProtKB-KW"/>
</dbReference>
<keyword evidence="6" id="KW-0238">DNA-binding</keyword>
<sequence length="395" mass="46290">MADVKRFGQVFTPPAVVEQMLALRKNRGRVLEPACGNGAFSNRIPDCVAIELDATLAPATALVMDFFAYPTENRFETIIGNPPYVRFQDILPETKARLCMQFFDERTNLYLFFIEKCLRHLTANGELIFITPRDFLKATAARHLNHFLYTLGTITDWIELGDKRIFGSYTPNCAIWRFEKDNFSRRTTFTDEKGYTQERRFTYISGQLLFTNEIYVVPFNHVFFVKVGAVSGDDEVFTSDEFGNRDFVCSTTVKDGKTRRMIFNHYTPYLERFKSRLLARRIKRFDESNWWTWGRVHYQSHRKRIYVNCKTRYPRPFFLHESNDYDGSVLAVFPHNQQVNLHQLCEQLNAVNWAELGFQCDGRYIFSQRSLEQTLLPESFAEFVFQPCFEFLASA</sequence>
<evidence type="ECO:0000256" key="5">
    <source>
        <dbReference type="ARBA" id="ARBA00022747"/>
    </source>
</evidence>
<protein>
    <recommendedName>
        <fullName evidence="1">site-specific DNA-methyltransferase (adenine-specific)</fullName>
        <ecNumber evidence="1">2.1.1.72</ecNumber>
    </recommendedName>
</protein>
<dbReference type="PRINTS" id="PR00507">
    <property type="entry name" value="N12N6MTFRASE"/>
</dbReference>
<evidence type="ECO:0000256" key="4">
    <source>
        <dbReference type="ARBA" id="ARBA00022691"/>
    </source>
</evidence>
<proteinExistence type="predicted"/>
<dbReference type="PROSITE" id="PS00092">
    <property type="entry name" value="N6_MTASE"/>
    <property type="match status" value="1"/>
</dbReference>
<comment type="catalytic activity">
    <reaction evidence="7">
        <text>a 2'-deoxyadenosine in DNA + S-adenosyl-L-methionine = an N(6)-methyl-2'-deoxyadenosine in DNA + S-adenosyl-L-homocysteine + H(+)</text>
        <dbReference type="Rhea" id="RHEA:15197"/>
        <dbReference type="Rhea" id="RHEA-COMP:12418"/>
        <dbReference type="Rhea" id="RHEA-COMP:12419"/>
        <dbReference type="ChEBI" id="CHEBI:15378"/>
        <dbReference type="ChEBI" id="CHEBI:57856"/>
        <dbReference type="ChEBI" id="CHEBI:59789"/>
        <dbReference type="ChEBI" id="CHEBI:90615"/>
        <dbReference type="ChEBI" id="CHEBI:90616"/>
        <dbReference type="EC" id="2.1.1.72"/>
    </reaction>
</comment>
<evidence type="ECO:0000259" key="8">
    <source>
        <dbReference type="Pfam" id="PF07669"/>
    </source>
</evidence>
<evidence type="ECO:0000256" key="3">
    <source>
        <dbReference type="ARBA" id="ARBA00022679"/>
    </source>
</evidence>
<dbReference type="GO" id="GO:0003677">
    <property type="term" value="F:DNA binding"/>
    <property type="evidence" value="ECO:0007669"/>
    <property type="project" value="UniProtKB-KW"/>
</dbReference>
<feature type="domain" description="Type II methyltransferase M.TaqI-like" evidence="8">
    <location>
        <begin position="70"/>
        <end position="166"/>
    </location>
</feature>
<dbReference type="InterPro" id="IPR002052">
    <property type="entry name" value="DNA_methylase_N6_adenine_CS"/>
</dbReference>
<dbReference type="SUPFAM" id="SSF53335">
    <property type="entry name" value="S-adenosyl-L-methionine-dependent methyltransferases"/>
    <property type="match status" value="1"/>
</dbReference>
<dbReference type="GO" id="GO:0009307">
    <property type="term" value="P:DNA restriction-modification system"/>
    <property type="evidence" value="ECO:0007669"/>
    <property type="project" value="UniProtKB-KW"/>
</dbReference>
<keyword evidence="3 9" id="KW-0808">Transferase</keyword>
<evidence type="ECO:0000256" key="6">
    <source>
        <dbReference type="ARBA" id="ARBA00023125"/>
    </source>
</evidence>
<dbReference type="GO" id="GO:0009007">
    <property type="term" value="F:site-specific DNA-methyltransferase (adenine-specific) activity"/>
    <property type="evidence" value="ECO:0007669"/>
    <property type="project" value="UniProtKB-EC"/>
</dbReference>
<dbReference type="PANTHER" id="PTHR33841:SF6">
    <property type="entry name" value="TYPE II METHYLTRANSFERASE M.HINDII"/>
    <property type="match status" value="1"/>
</dbReference>
<dbReference type="PANTHER" id="PTHR33841">
    <property type="entry name" value="DNA METHYLTRANSFERASE YEEA-RELATED"/>
    <property type="match status" value="1"/>
</dbReference>
<name>A0A395LW38_9BACT</name>
<evidence type="ECO:0000313" key="10">
    <source>
        <dbReference type="Proteomes" id="UP000266389"/>
    </source>
</evidence>
<evidence type="ECO:0000256" key="7">
    <source>
        <dbReference type="ARBA" id="ARBA00047942"/>
    </source>
</evidence>
<dbReference type="EMBL" id="PHFL01000072">
    <property type="protein sequence ID" value="RFM22900.1"/>
    <property type="molecule type" value="Genomic_DNA"/>
</dbReference>
<keyword evidence="5" id="KW-0680">Restriction system</keyword>
<evidence type="ECO:0000313" key="9">
    <source>
        <dbReference type="EMBL" id="RFM22900.1"/>
    </source>
</evidence>
<reference evidence="9 10" key="1">
    <citation type="journal article" date="2011" name="ISME J.">
        <title>Community ecology of hot spring cyanobacterial mats: predominant populations and their functional potential.</title>
        <authorList>
            <person name="Klatt C.G."/>
            <person name="Wood J.M."/>
            <person name="Rusch D.B."/>
            <person name="Bateson M.M."/>
            <person name="Hamamura N."/>
            <person name="Heidelberg J.F."/>
            <person name="Grossman A.R."/>
            <person name="Bhaya D."/>
            <person name="Cohan F.M."/>
            <person name="Kuhl M."/>
            <person name="Bryant D.A."/>
            <person name="Ward D.M."/>
        </authorList>
    </citation>
    <scope>NUCLEOTIDE SEQUENCE [LARGE SCALE GENOMIC DNA]</scope>
    <source>
        <strain evidence="9">OS</strain>
    </source>
</reference>
<accession>A0A395LW38</accession>
<dbReference type="InterPro" id="IPR011639">
    <property type="entry name" value="MethylTrfase_TaqI-like_dom"/>
</dbReference>
<gene>
    <name evidence="9" type="ORF">D0433_13870</name>
</gene>
<dbReference type="Gene3D" id="3.40.50.150">
    <property type="entry name" value="Vaccinia Virus protein VP39"/>
    <property type="match status" value="1"/>
</dbReference>
<organism evidence="9 10">
    <name type="scientific">Candidatus Thermochlorobacter aerophilus</name>
    <dbReference type="NCBI Taxonomy" id="1868324"/>
    <lineage>
        <taxon>Bacteria</taxon>
        <taxon>Pseudomonadati</taxon>
        <taxon>Chlorobiota</taxon>
        <taxon>Chlorobiia</taxon>
        <taxon>Chlorobiales</taxon>
        <taxon>Candidatus Thermochlorobacteriaceae</taxon>
        <taxon>Candidatus Thermochlorobacter</taxon>
    </lineage>
</organism>
<dbReference type="AlphaFoldDB" id="A0A395LW38"/>
<dbReference type="InterPro" id="IPR029063">
    <property type="entry name" value="SAM-dependent_MTases_sf"/>
</dbReference>
<comment type="caution">
    <text evidence="9">The sequence shown here is derived from an EMBL/GenBank/DDBJ whole genome shotgun (WGS) entry which is preliminary data.</text>
</comment>
<dbReference type="Proteomes" id="UP000266389">
    <property type="component" value="Unassembled WGS sequence"/>
</dbReference>
<dbReference type="EC" id="2.1.1.72" evidence="1"/>
<evidence type="ECO:0000256" key="1">
    <source>
        <dbReference type="ARBA" id="ARBA00011900"/>
    </source>
</evidence>
<dbReference type="InterPro" id="IPR050953">
    <property type="entry name" value="N4_N6_ade-DNA_methylase"/>
</dbReference>
<dbReference type="Pfam" id="PF07669">
    <property type="entry name" value="Eco57I"/>
    <property type="match status" value="1"/>
</dbReference>
<keyword evidence="4" id="KW-0949">S-adenosyl-L-methionine</keyword>
<evidence type="ECO:0000256" key="2">
    <source>
        <dbReference type="ARBA" id="ARBA00022603"/>
    </source>
</evidence>
<keyword evidence="2 9" id="KW-0489">Methyltransferase</keyword>